<feature type="transmembrane region" description="Helical" evidence="1">
    <location>
        <begin position="41"/>
        <end position="62"/>
    </location>
</feature>
<dbReference type="AlphaFoldDB" id="I2FTX4"/>
<keyword evidence="3" id="KW-1185">Reference proteome</keyword>
<keyword evidence="1" id="KW-1133">Transmembrane helix</keyword>
<keyword evidence="1" id="KW-0472">Membrane</keyword>
<evidence type="ECO:0000256" key="1">
    <source>
        <dbReference type="SAM" id="Phobius"/>
    </source>
</evidence>
<reference evidence="2 3" key="1">
    <citation type="journal article" date="2012" name="Plant Cell">
        <title>Genome comparison of barley and maize smut fungi reveals targeted loss of RNA silencing components and species-specific presence of transposable elements.</title>
        <authorList>
            <person name="Laurie J.D."/>
            <person name="Ali S."/>
            <person name="Linning R."/>
            <person name="Mannhaupt G."/>
            <person name="Wong P."/>
            <person name="Gueldener U."/>
            <person name="Muensterkoetter M."/>
            <person name="Moore R."/>
            <person name="Kahmann R."/>
            <person name="Bakkeren G."/>
            <person name="Schirawski J."/>
        </authorList>
    </citation>
    <scope>NUCLEOTIDE SEQUENCE [LARGE SCALE GENOMIC DNA]</scope>
    <source>
        <strain evidence="3">Uh4875-4</strain>
    </source>
</reference>
<accession>I2FTX4</accession>
<organism evidence="2 3">
    <name type="scientific">Ustilago hordei</name>
    <name type="common">Barley covered smut fungus</name>
    <dbReference type="NCBI Taxonomy" id="120017"/>
    <lineage>
        <taxon>Eukaryota</taxon>
        <taxon>Fungi</taxon>
        <taxon>Dikarya</taxon>
        <taxon>Basidiomycota</taxon>
        <taxon>Ustilaginomycotina</taxon>
        <taxon>Ustilaginomycetes</taxon>
        <taxon>Ustilaginales</taxon>
        <taxon>Ustilaginaceae</taxon>
        <taxon>Ustilago</taxon>
    </lineage>
</organism>
<dbReference type="HOGENOM" id="CLU_2456445_0_0_1"/>
<evidence type="ECO:0000313" key="2">
    <source>
        <dbReference type="EMBL" id="CCF50367.1"/>
    </source>
</evidence>
<dbReference type="Proteomes" id="UP000006174">
    <property type="component" value="Unassembled WGS sequence"/>
</dbReference>
<name>I2FTX4_USTHO</name>
<comment type="caution">
    <text evidence="2">The sequence shown here is derived from an EMBL/GenBank/DDBJ whole genome shotgun (WGS) entry which is preliminary data.</text>
</comment>
<sequence>MHCHSCASPLNRELALVPWTPYYSVNPIGMPMHLQLRQSLLAAWFVVFALPVYPSLAARFCARRGPCYGGQGACLSSFEDLTGLCLQFT</sequence>
<protein>
    <submittedName>
        <fullName evidence="2">Uncharacterized protein</fullName>
    </submittedName>
</protein>
<proteinExistence type="predicted"/>
<evidence type="ECO:0000313" key="3">
    <source>
        <dbReference type="Proteomes" id="UP000006174"/>
    </source>
</evidence>
<gene>
    <name evidence="2" type="ORF">UHOR_07977</name>
</gene>
<dbReference type="EMBL" id="CAGI01000154">
    <property type="protein sequence ID" value="CCF50367.1"/>
    <property type="molecule type" value="Genomic_DNA"/>
</dbReference>
<keyword evidence="1" id="KW-0812">Transmembrane</keyword>